<keyword evidence="2" id="KW-1185">Reference proteome</keyword>
<name>A0AAN8UR21_9MAGN</name>
<gene>
    <name evidence="1" type="ORF">RJ641_021583</name>
</gene>
<dbReference type="EMBL" id="JBAMMX010000026">
    <property type="protein sequence ID" value="KAK6914262.1"/>
    <property type="molecule type" value="Genomic_DNA"/>
</dbReference>
<dbReference type="Proteomes" id="UP001370490">
    <property type="component" value="Unassembled WGS sequence"/>
</dbReference>
<organism evidence="1 2">
    <name type="scientific">Dillenia turbinata</name>
    <dbReference type="NCBI Taxonomy" id="194707"/>
    <lineage>
        <taxon>Eukaryota</taxon>
        <taxon>Viridiplantae</taxon>
        <taxon>Streptophyta</taxon>
        <taxon>Embryophyta</taxon>
        <taxon>Tracheophyta</taxon>
        <taxon>Spermatophyta</taxon>
        <taxon>Magnoliopsida</taxon>
        <taxon>eudicotyledons</taxon>
        <taxon>Gunneridae</taxon>
        <taxon>Pentapetalae</taxon>
        <taxon>Dilleniales</taxon>
        <taxon>Dilleniaceae</taxon>
        <taxon>Dillenia</taxon>
    </lineage>
</organism>
<evidence type="ECO:0000313" key="1">
    <source>
        <dbReference type="EMBL" id="KAK6914262.1"/>
    </source>
</evidence>
<accession>A0AAN8UR21</accession>
<dbReference type="AlphaFoldDB" id="A0AAN8UR21"/>
<sequence>MTWIMGLRWQLIWQCLDDVSTFNSSRLDEKQAGYGSGHNLIRACQCMQAPFTIKSQLQDCCHAVNVCRMVRKQKTCFRHVGKHYQVLPQSPEQTALKEEEHWGRDRVLCWELRANSGIATIARSNSQSLCGREIIVNSSSQTKNGISLGCSSFSENSTLN</sequence>
<reference evidence="1 2" key="1">
    <citation type="submission" date="2023-12" db="EMBL/GenBank/DDBJ databases">
        <title>A high-quality genome assembly for Dillenia turbinata (Dilleniales).</title>
        <authorList>
            <person name="Chanderbali A."/>
        </authorList>
    </citation>
    <scope>NUCLEOTIDE SEQUENCE [LARGE SCALE GENOMIC DNA]</scope>
    <source>
        <strain evidence="1">LSX21</strain>
        <tissue evidence="1">Leaf</tissue>
    </source>
</reference>
<comment type="caution">
    <text evidence="1">The sequence shown here is derived from an EMBL/GenBank/DDBJ whole genome shotgun (WGS) entry which is preliminary data.</text>
</comment>
<protein>
    <submittedName>
        <fullName evidence="1">Uncharacterized protein</fullName>
    </submittedName>
</protein>
<proteinExistence type="predicted"/>
<evidence type="ECO:0000313" key="2">
    <source>
        <dbReference type="Proteomes" id="UP001370490"/>
    </source>
</evidence>